<dbReference type="InterPro" id="IPR036034">
    <property type="entry name" value="PDZ_sf"/>
</dbReference>
<evidence type="ECO:0000256" key="1">
    <source>
        <dbReference type="SAM" id="Phobius"/>
    </source>
</evidence>
<feature type="transmembrane region" description="Helical" evidence="1">
    <location>
        <begin position="217"/>
        <end position="233"/>
    </location>
</feature>
<keyword evidence="1" id="KW-0812">Transmembrane</keyword>
<feature type="transmembrane region" description="Helical" evidence="1">
    <location>
        <begin position="140"/>
        <end position="159"/>
    </location>
</feature>
<dbReference type="OrthoDB" id="198399at2"/>
<sequence length="396" mass="44608">MIEIWLIEAAKGVGRLFLNPLVYWSFILVILAGYRRIKQERLDFGFKIFDVFSEWKGTLRFAIISGIILSLVTLGAGMVFHYETLLLLSIVVILLSITMRFTMLSAVYTIGITYLLLLFMPFILENQSLLSKELFSEANFTALSILIGLLLIVEAIMIGRIHRNRTFPSLALSNRGIWIGQARLKKMTIIPFFSLIPVGSLPPMDGVWPYLTINGESYGLVLFPLIIGFDYIAKGSMPMQAAQKLAKYIALFGVILTGLAIGSIFISWLSLVVVVLAIVGKEYLNYRFRNGERLRVPYFHPENEGLKILSIIPNTPADRLDLLVGETISKVNGIRVSNVKQFYLALHNSGAYFKLDVLDDAGEVRFVQGALYEGDHHELGLVFAERPHREKMKKVN</sequence>
<feature type="transmembrane region" description="Helical" evidence="1">
    <location>
        <begin position="21"/>
        <end position="37"/>
    </location>
</feature>
<accession>A0A495A7G8</accession>
<comment type="caution">
    <text evidence="2">The sequence shown here is derived from an EMBL/GenBank/DDBJ whole genome shotgun (WGS) entry which is preliminary data.</text>
</comment>
<dbReference type="EMBL" id="RBZP01000002">
    <property type="protein sequence ID" value="RKQ35564.1"/>
    <property type="molecule type" value="Genomic_DNA"/>
</dbReference>
<feature type="transmembrane region" description="Helical" evidence="1">
    <location>
        <begin position="82"/>
        <end position="99"/>
    </location>
</feature>
<dbReference type="Gene3D" id="2.30.42.10">
    <property type="match status" value="1"/>
</dbReference>
<keyword evidence="3" id="KW-1185">Reference proteome</keyword>
<dbReference type="SUPFAM" id="SSF50156">
    <property type="entry name" value="PDZ domain-like"/>
    <property type="match status" value="1"/>
</dbReference>
<keyword evidence="1" id="KW-1133">Transmembrane helix</keyword>
<dbReference type="AlphaFoldDB" id="A0A495A7G8"/>
<keyword evidence="1" id="KW-0472">Membrane</keyword>
<evidence type="ECO:0000313" key="2">
    <source>
        <dbReference type="EMBL" id="RKQ35564.1"/>
    </source>
</evidence>
<gene>
    <name evidence="2" type="ORF">D8M06_04615</name>
</gene>
<name>A0A495A7G8_9BACI</name>
<organism evidence="2 3">
    <name type="scientific">Oceanobacillus halophilus</name>
    <dbReference type="NCBI Taxonomy" id="930130"/>
    <lineage>
        <taxon>Bacteria</taxon>
        <taxon>Bacillati</taxon>
        <taxon>Bacillota</taxon>
        <taxon>Bacilli</taxon>
        <taxon>Bacillales</taxon>
        <taxon>Bacillaceae</taxon>
        <taxon>Oceanobacillus</taxon>
    </lineage>
</organism>
<feature type="transmembrane region" description="Helical" evidence="1">
    <location>
        <begin position="106"/>
        <end position="124"/>
    </location>
</feature>
<proteinExistence type="predicted"/>
<evidence type="ECO:0000313" key="3">
    <source>
        <dbReference type="Proteomes" id="UP000269301"/>
    </source>
</evidence>
<reference evidence="2 3" key="1">
    <citation type="journal article" date="2016" name="Int. J. Syst. Evol. Microbiol.">
        <title>Oceanobacillus halophilus sp. nov., a novel moderately halophilic bacterium from a hypersaline lake.</title>
        <authorList>
            <person name="Amoozegar M.A."/>
            <person name="Bagheri M."/>
            <person name="Makhdoumi A."/>
            <person name="Nikou M.M."/>
            <person name="Fazeli S.A.S."/>
            <person name="Schumann P."/>
            <person name="Sproer C."/>
            <person name="Sanchez-Porro C."/>
            <person name="Ventosa A."/>
        </authorList>
    </citation>
    <scope>NUCLEOTIDE SEQUENCE [LARGE SCALE GENOMIC DNA]</scope>
    <source>
        <strain evidence="2 3">DSM 23996</strain>
    </source>
</reference>
<dbReference type="Proteomes" id="UP000269301">
    <property type="component" value="Unassembled WGS sequence"/>
</dbReference>
<protein>
    <submittedName>
        <fullName evidence="2">PDZ domain-containing protein</fullName>
    </submittedName>
</protein>
<feature type="transmembrane region" description="Helical" evidence="1">
    <location>
        <begin position="245"/>
        <end position="278"/>
    </location>
</feature>
<dbReference type="RefSeq" id="WP_121203195.1">
    <property type="nucleotide sequence ID" value="NZ_RBZP01000002.1"/>
</dbReference>